<gene>
    <name evidence="1" type="ORF">F8154_00365</name>
</gene>
<comment type="caution">
    <text evidence="1">The sequence shown here is derived from an EMBL/GenBank/DDBJ whole genome shotgun (WGS) entry which is preliminary data.</text>
</comment>
<dbReference type="OrthoDB" id="9802028at2"/>
<dbReference type="Gene3D" id="3.40.1260.10">
    <property type="entry name" value="DsrEFH-like"/>
    <property type="match status" value="1"/>
</dbReference>
<evidence type="ECO:0000313" key="2">
    <source>
        <dbReference type="Proteomes" id="UP000432715"/>
    </source>
</evidence>
<name>A0A6I0FEX1_9FIRM</name>
<dbReference type="PANTHER" id="PTHR34655">
    <property type="entry name" value="CONSERVED WITHIN P. AEROPHILUM"/>
    <property type="match status" value="1"/>
</dbReference>
<accession>A0A6I0FEX1</accession>
<protein>
    <submittedName>
        <fullName evidence="1">Sulfide reductase</fullName>
    </submittedName>
</protein>
<dbReference type="EMBL" id="WBZC01000001">
    <property type="protein sequence ID" value="KAB3541005.1"/>
    <property type="molecule type" value="Genomic_DNA"/>
</dbReference>
<proteinExistence type="predicted"/>
<dbReference type="Pfam" id="PF13686">
    <property type="entry name" value="DrsE_2"/>
    <property type="match status" value="1"/>
</dbReference>
<evidence type="ECO:0000313" key="1">
    <source>
        <dbReference type="EMBL" id="KAB3541005.1"/>
    </source>
</evidence>
<sequence length="158" mass="17875">MSKKVNLLMFSGEFDKALAAFILANTARDMKHDVTMFFTFWGLFLVKDPNKFSDEDKTTYEKLFSMMTPKGIGDLPLSKMNFAGIGKDMLKEMMLDDDTPPLSAFLKGAINKGVKFYGCKLSMEVMGLKKEEMLDQLEVVDAKTYMEDALASDMQLFI</sequence>
<dbReference type="RefSeq" id="WP_151859594.1">
    <property type="nucleotide sequence ID" value="NZ_WBZC01000001.1"/>
</dbReference>
<dbReference type="PANTHER" id="PTHR34655:SF2">
    <property type="entry name" value="PEROXIREDOXIN FAMILY PROTEIN"/>
    <property type="match status" value="1"/>
</dbReference>
<dbReference type="InterPro" id="IPR027396">
    <property type="entry name" value="DsrEFH-like"/>
</dbReference>
<dbReference type="AlphaFoldDB" id="A0A6I0FEX1"/>
<organism evidence="1 2">
    <name type="scientific">Alkaliphilus pronyensis</name>
    <dbReference type="NCBI Taxonomy" id="1482732"/>
    <lineage>
        <taxon>Bacteria</taxon>
        <taxon>Bacillati</taxon>
        <taxon>Bacillota</taxon>
        <taxon>Clostridia</taxon>
        <taxon>Peptostreptococcales</taxon>
        <taxon>Natronincolaceae</taxon>
        <taxon>Alkaliphilus</taxon>
    </lineage>
</organism>
<reference evidence="1 2" key="1">
    <citation type="submission" date="2019-10" db="EMBL/GenBank/DDBJ databases">
        <title>Alkaliphilus serpentinus sp. nov. and Alkaliphilus pronyensis sp. nov., two novel anaerobic alkaliphilic species isolated from the serpentinized-hosted hydrothermal field of the Prony Bay (New Caledonia).</title>
        <authorList>
            <person name="Postec A."/>
        </authorList>
    </citation>
    <scope>NUCLEOTIDE SEQUENCE [LARGE SCALE GENOMIC DNA]</scope>
    <source>
        <strain evidence="1 2">LacV</strain>
    </source>
</reference>
<keyword evidence="2" id="KW-1185">Reference proteome</keyword>
<dbReference type="Proteomes" id="UP000432715">
    <property type="component" value="Unassembled WGS sequence"/>
</dbReference>
<dbReference type="SUPFAM" id="SSF75169">
    <property type="entry name" value="DsrEFH-like"/>
    <property type="match status" value="1"/>
</dbReference>
<dbReference type="InterPro" id="IPR032836">
    <property type="entry name" value="DsrE2-like"/>
</dbReference>